<keyword evidence="2" id="KW-1185">Reference proteome</keyword>
<evidence type="ECO:0000313" key="2">
    <source>
        <dbReference type="Proteomes" id="UP000297975"/>
    </source>
</evidence>
<organism evidence="1 2">
    <name type="scientific">Filobacillus milosensis</name>
    <dbReference type="NCBI Taxonomy" id="94137"/>
    <lineage>
        <taxon>Bacteria</taxon>
        <taxon>Bacillati</taxon>
        <taxon>Bacillota</taxon>
        <taxon>Bacilli</taxon>
        <taxon>Bacillales</taxon>
        <taxon>Bacillaceae</taxon>
        <taxon>Filobacillus</taxon>
    </lineage>
</organism>
<comment type="caution">
    <text evidence="1">The sequence shown here is derived from an EMBL/GenBank/DDBJ whole genome shotgun (WGS) entry which is preliminary data.</text>
</comment>
<dbReference type="OrthoDB" id="2890449at2"/>
<reference evidence="1 2" key="1">
    <citation type="submission" date="2019-03" db="EMBL/GenBank/DDBJ databases">
        <authorList>
            <person name="He R.-H."/>
        </authorList>
    </citation>
    <scope>NUCLEOTIDE SEQUENCE [LARGE SCALE GENOMIC DNA]</scope>
    <source>
        <strain evidence="2">SH 714</strain>
    </source>
</reference>
<gene>
    <name evidence="1" type="ORF">E3U55_08970</name>
</gene>
<sequence length="87" mass="10359">MRTKYSKAIMKIDWSGPEGNVYHIMWKAEAVLEHIEEFNKLEELKYRLKHDNLNSYEEVLTLINAYVTIENIDDYYSLRAELDGEES</sequence>
<dbReference type="Proteomes" id="UP000297975">
    <property type="component" value="Unassembled WGS sequence"/>
</dbReference>
<name>A0A4Y8IKA3_9BACI</name>
<accession>A0A4Y8IKA3</accession>
<proteinExistence type="predicted"/>
<protein>
    <submittedName>
        <fullName evidence="1">Uncharacterized protein</fullName>
    </submittedName>
</protein>
<evidence type="ECO:0000313" key="1">
    <source>
        <dbReference type="EMBL" id="TFB21432.1"/>
    </source>
</evidence>
<dbReference type="AlphaFoldDB" id="A0A4Y8IKA3"/>
<dbReference type="RefSeq" id="WP_134340096.1">
    <property type="nucleotide sequence ID" value="NZ_SOPW01000008.1"/>
</dbReference>
<dbReference type="EMBL" id="SOPW01000008">
    <property type="protein sequence ID" value="TFB21432.1"/>
    <property type="molecule type" value="Genomic_DNA"/>
</dbReference>